<dbReference type="EMBL" id="JAPFFJ010000002">
    <property type="protein sequence ID" value="KAJ6433809.1"/>
    <property type="molecule type" value="Genomic_DNA"/>
</dbReference>
<dbReference type="Proteomes" id="UP001162972">
    <property type="component" value="Chromosome 13"/>
</dbReference>
<evidence type="ECO:0000313" key="2">
    <source>
        <dbReference type="Proteomes" id="UP001162972"/>
    </source>
</evidence>
<keyword evidence="2" id="KW-1185">Reference proteome</keyword>
<accession>A0AAD6L1Z6</accession>
<reference evidence="1 2" key="1">
    <citation type="journal article" date="2023" name="Int. J. Mol. Sci.">
        <title>De Novo Assembly and Annotation of 11 Diverse Shrub Willow (Salix) Genomes Reveals Novel Gene Organization in Sex-Linked Regions.</title>
        <authorList>
            <person name="Hyden B."/>
            <person name="Feng K."/>
            <person name="Yates T.B."/>
            <person name="Jawdy S."/>
            <person name="Cereghino C."/>
            <person name="Smart L.B."/>
            <person name="Muchero W."/>
        </authorList>
    </citation>
    <scope>NUCLEOTIDE SEQUENCE [LARGE SCALE GENOMIC DNA]</scope>
    <source>
        <tissue evidence="1">Shoot tip</tissue>
    </source>
</reference>
<proteinExistence type="predicted"/>
<evidence type="ECO:0000313" key="1">
    <source>
        <dbReference type="EMBL" id="KAJ6433809.1"/>
    </source>
</evidence>
<name>A0AAD6L1Z6_9ROSI</name>
<organism evidence="1 2">
    <name type="scientific">Salix udensis</name>
    <dbReference type="NCBI Taxonomy" id="889485"/>
    <lineage>
        <taxon>Eukaryota</taxon>
        <taxon>Viridiplantae</taxon>
        <taxon>Streptophyta</taxon>
        <taxon>Embryophyta</taxon>
        <taxon>Tracheophyta</taxon>
        <taxon>Spermatophyta</taxon>
        <taxon>Magnoliopsida</taxon>
        <taxon>eudicotyledons</taxon>
        <taxon>Gunneridae</taxon>
        <taxon>Pentapetalae</taxon>
        <taxon>rosids</taxon>
        <taxon>fabids</taxon>
        <taxon>Malpighiales</taxon>
        <taxon>Salicaceae</taxon>
        <taxon>Saliceae</taxon>
        <taxon>Salix</taxon>
    </lineage>
</organism>
<comment type="caution">
    <text evidence="1">The sequence shown here is derived from an EMBL/GenBank/DDBJ whole genome shotgun (WGS) entry which is preliminary data.</text>
</comment>
<gene>
    <name evidence="1" type="ORF">OIU84_017501</name>
</gene>
<dbReference type="AlphaFoldDB" id="A0AAD6L1Z6"/>
<protein>
    <submittedName>
        <fullName evidence="1">Uncharacterized protein</fullName>
    </submittedName>
</protein>
<sequence length="158" mass="16276">MVVQLQIRIRLLCILRGWIVQPQIDAAAGGWEQVKKRHCSNRHPPKKPPVAAAAASARPAATSTRPVVAPARPAATGPVVLAEQSKSGAVLNSLNSDVNEGLAVSVAGTSTGNLVGLETDSDVGVAEATMVDSPAVNGSAVPPPPLLLFNRSLMLLLP</sequence>